<evidence type="ECO:0000313" key="1">
    <source>
        <dbReference type="EMBL" id="TFV74095.1"/>
    </source>
</evidence>
<dbReference type="EMBL" id="SPQS01000010">
    <property type="protein sequence ID" value="TFV74095.1"/>
    <property type="molecule type" value="Genomic_DNA"/>
</dbReference>
<evidence type="ECO:0000313" key="2">
    <source>
        <dbReference type="Proteomes" id="UP000297700"/>
    </source>
</evidence>
<organism evidence="1 2">
    <name type="scientific">Bradyrhizobium frederickii</name>
    <dbReference type="NCBI Taxonomy" id="2560054"/>
    <lineage>
        <taxon>Bacteria</taxon>
        <taxon>Pseudomonadati</taxon>
        <taxon>Pseudomonadota</taxon>
        <taxon>Alphaproteobacteria</taxon>
        <taxon>Hyphomicrobiales</taxon>
        <taxon>Nitrobacteraceae</taxon>
        <taxon>Bradyrhizobium</taxon>
    </lineage>
</organism>
<sequence length="73" mass="8122">MSDKYEAWFVDVATLEHPLAETTIAATSENEAIVRAEEWAKKVCQEVGEGVLILKRPGEPGNIHSKRFDPLAK</sequence>
<dbReference type="RefSeq" id="WP_135164894.1">
    <property type="nucleotide sequence ID" value="NZ_SPQS01000010.1"/>
</dbReference>
<proteinExistence type="predicted"/>
<gene>
    <name evidence="1" type="ORF">E4K64_19065</name>
</gene>
<protein>
    <submittedName>
        <fullName evidence="1">Uncharacterized protein</fullName>
    </submittedName>
</protein>
<reference evidence="1 2" key="1">
    <citation type="submission" date="2019-03" db="EMBL/GenBank/DDBJ databases">
        <title>Bradyrhizobium strains diversity.</title>
        <authorList>
            <person name="Urquiaga M.C.O."/>
            <person name="Hungria M."/>
            <person name="Delamuta J.R.M."/>
            <person name="Klepa M.S."/>
        </authorList>
    </citation>
    <scope>NUCLEOTIDE SEQUENCE [LARGE SCALE GENOMIC DNA]</scope>
    <source>
        <strain evidence="1 2">CNPSo 3426</strain>
    </source>
</reference>
<dbReference type="AlphaFoldDB" id="A0A4Y9P6R2"/>
<name>A0A4Y9P6R2_9BRAD</name>
<dbReference type="Proteomes" id="UP000297700">
    <property type="component" value="Unassembled WGS sequence"/>
</dbReference>
<comment type="caution">
    <text evidence="1">The sequence shown here is derived from an EMBL/GenBank/DDBJ whole genome shotgun (WGS) entry which is preliminary data.</text>
</comment>
<accession>A0A4Y9P6R2</accession>